<reference evidence="13" key="3">
    <citation type="journal article" date="2010" name="Genome Res.">
        <title>Population genomic sequencing of Coccidioides fungi reveals recent hybridization and transposon control.</title>
        <authorList>
            <person name="Neafsey D.E."/>
            <person name="Barker B.M."/>
            <person name="Sharpton T.J."/>
            <person name="Stajich J.E."/>
            <person name="Park D.J."/>
            <person name="Whiston E."/>
            <person name="Hung C.-Y."/>
            <person name="McMahan C."/>
            <person name="White J."/>
            <person name="Sykes S."/>
            <person name="Heiman D."/>
            <person name="Young S."/>
            <person name="Zeng Q."/>
            <person name="Abouelleil A."/>
            <person name="Aftuck L."/>
            <person name="Bessette D."/>
            <person name="Brown A."/>
            <person name="FitzGerald M."/>
            <person name="Lui A."/>
            <person name="Macdonald J.P."/>
            <person name="Priest M."/>
            <person name="Orbach M.J."/>
            <person name="Galgiani J.N."/>
            <person name="Kirkland T.N."/>
            <person name="Cole G.T."/>
            <person name="Birren B.W."/>
            <person name="Henn M.R."/>
            <person name="Taylor J.W."/>
            <person name="Rounsley S.D."/>
        </authorList>
    </citation>
    <scope>NUCLEOTIDE SEQUENCE [LARGE SCALE GENOMIC DNA]</scope>
    <source>
        <strain evidence="13">RMSCC 3488</strain>
    </source>
</reference>
<feature type="transmembrane region" description="Helical" evidence="8">
    <location>
        <begin position="652"/>
        <end position="671"/>
    </location>
</feature>
<proteinExistence type="inferred from homology"/>
<feature type="compositionally biased region" description="Low complexity" evidence="7">
    <location>
        <begin position="847"/>
        <end position="865"/>
    </location>
</feature>
<comment type="similarity">
    <text evidence="2">Belongs to the CSC1 (TC 1.A.17) family.</text>
</comment>
<feature type="transmembrane region" description="Helical" evidence="8">
    <location>
        <begin position="436"/>
        <end position="460"/>
    </location>
</feature>
<dbReference type="VEuPathDB" id="FungiDB:CPAG_09273"/>
<evidence type="ECO:0000256" key="4">
    <source>
        <dbReference type="ARBA" id="ARBA00022692"/>
    </source>
</evidence>
<feature type="transmembrane region" description="Helical" evidence="8">
    <location>
        <begin position="121"/>
        <end position="146"/>
    </location>
</feature>
<evidence type="ECO:0000256" key="7">
    <source>
        <dbReference type="SAM" id="MobiDB-lite"/>
    </source>
</evidence>
<protein>
    <recommendedName>
        <fullName evidence="14">DUF221 family protein</fullName>
    </recommendedName>
</protein>
<dbReference type="GO" id="GO:0005227">
    <property type="term" value="F:calcium-activated cation channel activity"/>
    <property type="evidence" value="ECO:0007669"/>
    <property type="project" value="InterPro"/>
</dbReference>
<feature type="transmembrane region" description="Helical" evidence="8">
    <location>
        <begin position="598"/>
        <end position="625"/>
    </location>
</feature>
<keyword evidence="4 8" id="KW-0812">Transmembrane</keyword>
<dbReference type="InterPro" id="IPR032880">
    <property type="entry name" value="CSC1/OSCA1-like_N"/>
</dbReference>
<feature type="region of interest" description="Disordered" evidence="7">
    <location>
        <begin position="821"/>
        <end position="947"/>
    </location>
</feature>
<reference evidence="12 13" key="1">
    <citation type="submission" date="2007-06" db="EMBL/GenBank/DDBJ databases">
        <title>The Genome Sequence of Coccidioides posadasii RMSCC_3488.</title>
        <authorList>
            <consortium name="Coccidioides Genome Resources Consortium"/>
            <consortium name="The Broad Institute Genome Sequencing Platform"/>
            <person name="Henn M.R."/>
            <person name="Sykes S."/>
            <person name="Young S."/>
            <person name="Jaffe D."/>
            <person name="Berlin A."/>
            <person name="Alvarez P."/>
            <person name="Butler J."/>
            <person name="Gnerre S."/>
            <person name="Grabherr M."/>
            <person name="Mauceli E."/>
            <person name="Brockman W."/>
            <person name="Kodira C."/>
            <person name="Alvarado L."/>
            <person name="Zeng Q."/>
            <person name="Crawford M."/>
            <person name="Antoine C."/>
            <person name="Devon K."/>
            <person name="Galgiani J."/>
            <person name="Orsborn K."/>
            <person name="Lewis M.L."/>
            <person name="Nusbaum C."/>
            <person name="Galagan J."/>
            <person name="Birren B."/>
        </authorList>
    </citation>
    <scope>NUCLEOTIDE SEQUENCE [LARGE SCALE GENOMIC DNA]</scope>
    <source>
        <strain evidence="12 13">RMSCC 3488</strain>
    </source>
</reference>
<evidence type="ECO:0000256" key="1">
    <source>
        <dbReference type="ARBA" id="ARBA00004141"/>
    </source>
</evidence>
<evidence type="ECO:0000256" key="6">
    <source>
        <dbReference type="ARBA" id="ARBA00023136"/>
    </source>
</evidence>
<dbReference type="PANTHER" id="PTHR13018">
    <property type="entry name" value="PROBABLE MEMBRANE PROTEIN DUF221-RELATED"/>
    <property type="match status" value="1"/>
</dbReference>
<feature type="compositionally biased region" description="Low complexity" evidence="7">
    <location>
        <begin position="934"/>
        <end position="947"/>
    </location>
</feature>
<feature type="domain" description="CSC1/OSCA1-like cytosolic" evidence="11">
    <location>
        <begin position="210"/>
        <end position="376"/>
    </location>
</feature>
<dbReference type="Pfam" id="PF02714">
    <property type="entry name" value="RSN1_7TM"/>
    <property type="match status" value="1"/>
</dbReference>
<evidence type="ECO:0000259" key="10">
    <source>
        <dbReference type="Pfam" id="PF13967"/>
    </source>
</evidence>
<reference evidence="13" key="2">
    <citation type="journal article" date="2009" name="Genome Res.">
        <title>Comparative genomic analyses of the human fungal pathogens Coccidioides and their relatives.</title>
        <authorList>
            <person name="Sharpton T.J."/>
            <person name="Stajich J.E."/>
            <person name="Rounsley S.D."/>
            <person name="Gardner M.J."/>
            <person name="Wortman J.R."/>
            <person name="Jordar V.S."/>
            <person name="Maiti R."/>
            <person name="Kodira C.D."/>
            <person name="Neafsey D.E."/>
            <person name="Zeng Q."/>
            <person name="Hung C.-Y."/>
            <person name="McMahan C."/>
            <person name="Muszewska A."/>
            <person name="Grynberg M."/>
            <person name="Mandel M.A."/>
            <person name="Kellner E.M."/>
            <person name="Barker B.M."/>
            <person name="Galgiani J.N."/>
            <person name="Orbach M.J."/>
            <person name="Kirkland T.N."/>
            <person name="Cole G.T."/>
            <person name="Henn M.R."/>
            <person name="Birren B.W."/>
            <person name="Taylor J.W."/>
        </authorList>
    </citation>
    <scope>NUCLEOTIDE SEQUENCE [LARGE SCALE GENOMIC DNA]</scope>
    <source>
        <strain evidence="13">RMSCC 3488</strain>
    </source>
</reference>
<evidence type="ECO:0000259" key="9">
    <source>
        <dbReference type="Pfam" id="PF02714"/>
    </source>
</evidence>
<organism evidence="12 13">
    <name type="scientific">Coccidioides posadasii RMSCC 3488</name>
    <dbReference type="NCBI Taxonomy" id="454284"/>
    <lineage>
        <taxon>Eukaryota</taxon>
        <taxon>Fungi</taxon>
        <taxon>Dikarya</taxon>
        <taxon>Ascomycota</taxon>
        <taxon>Pezizomycotina</taxon>
        <taxon>Eurotiomycetes</taxon>
        <taxon>Eurotiomycetidae</taxon>
        <taxon>Onygenales</taxon>
        <taxon>Onygenaceae</taxon>
        <taxon>Coccidioides</taxon>
    </lineage>
</organism>
<feature type="transmembrane region" description="Helical" evidence="8">
    <location>
        <begin position="35"/>
        <end position="57"/>
    </location>
</feature>
<gene>
    <name evidence="12" type="ORF">CPAG_09273</name>
</gene>
<feature type="transmembrane region" description="Helical" evidence="8">
    <location>
        <begin position="166"/>
        <end position="185"/>
    </location>
</feature>
<dbReference type="GO" id="GO:0005886">
    <property type="term" value="C:plasma membrane"/>
    <property type="evidence" value="ECO:0007669"/>
    <property type="project" value="TreeGrafter"/>
</dbReference>
<feature type="compositionally biased region" description="Polar residues" evidence="7">
    <location>
        <begin position="910"/>
        <end position="919"/>
    </location>
</feature>
<keyword evidence="3" id="KW-0813">Transport</keyword>
<dbReference type="OrthoDB" id="2150324at2759"/>
<feature type="transmembrane region" description="Helical" evidence="8">
    <location>
        <begin position="392"/>
        <end position="416"/>
    </location>
</feature>
<evidence type="ECO:0000256" key="2">
    <source>
        <dbReference type="ARBA" id="ARBA00007779"/>
    </source>
</evidence>
<feature type="compositionally biased region" description="Polar residues" evidence="7">
    <location>
        <begin position="884"/>
        <end position="897"/>
    </location>
</feature>
<sequence>MERIISRQDPGGSSPTDKFLELLQDPFQSAFQERAFWASLGTSLGVTFGLALLFSLFRPRNSVVYAPKLKHADRKHAPPPLGKGMFAWVTPIIKTKEGEMLDKVGLDATVFLRFTRMCRNIFLVLSLIGCAIMIPINVTGSGGHNIKGLSTFTTMTPMYVTDQKVLWGHIACAWGIDAIAAYFLWHNYRAMCRLRRQYFMSTDFQQSLHARTVMVTHIPAAYRTDEGLLRLTDQVNPTASIPRASIGRNVKELPDLINEHERVVKELEEILAKYFKNPDRLPPKRPTCKPIKGFRGENTPEKVDAIDYYTVRIRTLEAEIRHVRESIDKRNAMSYGFASWESIENAHVVAFAARKKHPQGTNITLAPRPNDIIWENLALSKADLRRKRFMNIVWSTILTVVWIAPNAMIALFLADLSHLGLVWPAFRRSLDRNPKVWSAIQGIASPAITSLVYLVLPIIFRRLATRAGKSTKSARERHVLHSLYAFFIFNNLIVFSVFSAIWAFVATVIQEAKNNKDAWEAISSGAFYVNVMTALCKVSPFWVTWLLQRNLGAAVDLMQLINMVWTFIARRFLSPTPRRAIEWTAPPPFDYASYFNYFLFYTTIAFCFASLQPIVLPVTALYFAVDSWLKKYLLLYVFITKTESGGRFWRAIFNRMIFALILANFILGLVVKAKGSWNMVFALVPLPVLLLGFKWYCRNTFDDELLYYHRAILSDPESSADGKTGKKAAERLSSRFGHPALYKPLTTPMVHAKAADALEKLFQDRQGLNASTSDYSDIAMHRMSATEPGKASENHEAPFEVVAENQLDFSYFKDRPDFREEFGGGIYGRPDDLITERSHTPKSFFTGNGSPSSSRPSSPAPSNRSVTFNGPHGRYPNISDHPAFQSTDLGASTFYKQSNESERNLLNNSQGQPMRNSTDVVDRWPSEGSTAYTPYRSPSPYEPYRSR</sequence>
<feature type="transmembrane region" description="Helical" evidence="8">
    <location>
        <begin position="525"/>
        <end position="547"/>
    </location>
</feature>
<evidence type="ECO:0000313" key="13">
    <source>
        <dbReference type="Proteomes" id="UP000054567"/>
    </source>
</evidence>
<feature type="transmembrane region" description="Helical" evidence="8">
    <location>
        <begin position="677"/>
        <end position="697"/>
    </location>
</feature>
<evidence type="ECO:0000259" key="11">
    <source>
        <dbReference type="Pfam" id="PF14703"/>
    </source>
</evidence>
<evidence type="ECO:0000256" key="5">
    <source>
        <dbReference type="ARBA" id="ARBA00022989"/>
    </source>
</evidence>
<dbReference type="AlphaFoldDB" id="A0A0J6FRH3"/>
<feature type="domain" description="CSC1/OSCA1-like N-terminal transmembrane" evidence="10">
    <location>
        <begin position="35"/>
        <end position="186"/>
    </location>
</feature>
<evidence type="ECO:0008006" key="14">
    <source>
        <dbReference type="Google" id="ProtNLM"/>
    </source>
</evidence>
<dbReference type="InterPro" id="IPR003864">
    <property type="entry name" value="CSC1/OSCA1-like_7TM"/>
</dbReference>
<dbReference type="Pfam" id="PF13967">
    <property type="entry name" value="RSN1_TM"/>
    <property type="match status" value="1"/>
</dbReference>
<accession>A0A0J6FRH3</accession>
<feature type="transmembrane region" description="Helical" evidence="8">
    <location>
        <begin position="481"/>
        <end position="505"/>
    </location>
</feature>
<dbReference type="InterPro" id="IPR027815">
    <property type="entry name" value="CSC1/OSCA1-like_cyt"/>
</dbReference>
<dbReference type="EMBL" id="DS268114">
    <property type="protein sequence ID" value="KMM72983.1"/>
    <property type="molecule type" value="Genomic_DNA"/>
</dbReference>
<keyword evidence="5 8" id="KW-1133">Transmembrane helix</keyword>
<dbReference type="InterPro" id="IPR045122">
    <property type="entry name" value="Csc1-like"/>
</dbReference>
<dbReference type="PANTHER" id="PTHR13018:SF149">
    <property type="entry name" value="DOMAIN PROTEIN, PUTATIVE (AFU_ORTHOLOGUE AFUA_3G11660)-RELATED"/>
    <property type="match status" value="1"/>
</dbReference>
<feature type="domain" description="CSC1/OSCA1-like 7TM region" evidence="9">
    <location>
        <begin position="387"/>
        <end position="668"/>
    </location>
</feature>
<comment type="subcellular location">
    <subcellularLocation>
        <location evidence="1">Membrane</location>
        <topology evidence="1">Multi-pass membrane protein</topology>
    </subcellularLocation>
</comment>
<dbReference type="Pfam" id="PF14703">
    <property type="entry name" value="PHM7_cyt"/>
    <property type="match status" value="1"/>
</dbReference>
<feature type="compositionally biased region" description="Basic and acidic residues" evidence="7">
    <location>
        <begin position="829"/>
        <end position="839"/>
    </location>
</feature>
<name>A0A0J6FRH3_COCPO</name>
<evidence type="ECO:0000256" key="3">
    <source>
        <dbReference type="ARBA" id="ARBA00022448"/>
    </source>
</evidence>
<dbReference type="Proteomes" id="UP000054567">
    <property type="component" value="Unassembled WGS sequence"/>
</dbReference>
<evidence type="ECO:0000256" key="8">
    <source>
        <dbReference type="SAM" id="Phobius"/>
    </source>
</evidence>
<keyword evidence="6 8" id="KW-0472">Membrane</keyword>
<evidence type="ECO:0000313" key="12">
    <source>
        <dbReference type="EMBL" id="KMM72983.1"/>
    </source>
</evidence>